<feature type="transmembrane region" description="Helical" evidence="6">
    <location>
        <begin position="160"/>
        <end position="184"/>
    </location>
</feature>
<evidence type="ECO:0000256" key="5">
    <source>
        <dbReference type="ARBA" id="ARBA00023136"/>
    </source>
</evidence>
<comment type="subcellular location">
    <subcellularLocation>
        <location evidence="1">Cell membrane</location>
        <topology evidence="1">Multi-pass membrane protein</topology>
    </subcellularLocation>
</comment>
<dbReference type="PANTHER" id="PTHR39087">
    <property type="entry name" value="UPF0104 MEMBRANE PROTEIN MJ1595"/>
    <property type="match status" value="1"/>
</dbReference>
<dbReference type="EMBL" id="CAEZUZ010000059">
    <property type="protein sequence ID" value="CAB4614479.1"/>
    <property type="molecule type" value="Genomic_DNA"/>
</dbReference>
<feature type="transmembrane region" description="Helical" evidence="6">
    <location>
        <begin position="258"/>
        <end position="278"/>
    </location>
</feature>
<dbReference type="NCBIfam" id="TIGR00374">
    <property type="entry name" value="flippase-like domain"/>
    <property type="match status" value="1"/>
</dbReference>
<evidence type="ECO:0000256" key="3">
    <source>
        <dbReference type="ARBA" id="ARBA00022692"/>
    </source>
</evidence>
<feature type="transmembrane region" description="Helical" evidence="6">
    <location>
        <begin position="51"/>
        <end position="75"/>
    </location>
</feature>
<protein>
    <submittedName>
        <fullName evidence="7">Unannotated protein</fullName>
    </submittedName>
</protein>
<feature type="transmembrane region" description="Helical" evidence="6">
    <location>
        <begin position="316"/>
        <end position="333"/>
    </location>
</feature>
<proteinExistence type="predicted"/>
<evidence type="ECO:0000256" key="1">
    <source>
        <dbReference type="ARBA" id="ARBA00004651"/>
    </source>
</evidence>
<evidence type="ECO:0000313" key="8">
    <source>
        <dbReference type="EMBL" id="CAB4614479.1"/>
    </source>
</evidence>
<evidence type="ECO:0000256" key="4">
    <source>
        <dbReference type="ARBA" id="ARBA00022989"/>
    </source>
</evidence>
<keyword evidence="4 6" id="KW-1133">Transmembrane helix</keyword>
<feature type="transmembrane region" description="Helical" evidence="6">
    <location>
        <begin position="128"/>
        <end position="153"/>
    </location>
</feature>
<dbReference type="PANTHER" id="PTHR39087:SF2">
    <property type="entry name" value="UPF0104 MEMBRANE PROTEIN MJ1595"/>
    <property type="match status" value="1"/>
</dbReference>
<evidence type="ECO:0000313" key="7">
    <source>
        <dbReference type="EMBL" id="CAB4599451.1"/>
    </source>
</evidence>
<evidence type="ECO:0000256" key="6">
    <source>
        <dbReference type="SAM" id="Phobius"/>
    </source>
</evidence>
<feature type="transmembrane region" description="Helical" evidence="6">
    <location>
        <begin position="20"/>
        <end position="39"/>
    </location>
</feature>
<dbReference type="Pfam" id="PF03706">
    <property type="entry name" value="LPG_synthase_TM"/>
    <property type="match status" value="1"/>
</dbReference>
<evidence type="ECO:0000256" key="2">
    <source>
        <dbReference type="ARBA" id="ARBA00022475"/>
    </source>
</evidence>
<dbReference type="GO" id="GO:0005886">
    <property type="term" value="C:plasma membrane"/>
    <property type="evidence" value="ECO:0007669"/>
    <property type="project" value="UniProtKB-SubCell"/>
</dbReference>
<keyword evidence="2" id="KW-1003">Cell membrane</keyword>
<dbReference type="EMBL" id="CAEZUL010000058">
    <property type="protein sequence ID" value="CAB4599451.1"/>
    <property type="molecule type" value="Genomic_DNA"/>
</dbReference>
<feature type="transmembrane region" description="Helical" evidence="6">
    <location>
        <begin position="96"/>
        <end position="116"/>
    </location>
</feature>
<organism evidence="7">
    <name type="scientific">freshwater metagenome</name>
    <dbReference type="NCBI Taxonomy" id="449393"/>
    <lineage>
        <taxon>unclassified sequences</taxon>
        <taxon>metagenomes</taxon>
        <taxon>ecological metagenomes</taxon>
    </lineage>
</organism>
<keyword evidence="5 6" id="KW-0472">Membrane</keyword>
<keyword evidence="3 6" id="KW-0812">Transmembrane</keyword>
<name>A0A6J6GDX7_9ZZZZ</name>
<dbReference type="InterPro" id="IPR022791">
    <property type="entry name" value="L-PG_synthase/AglD"/>
</dbReference>
<reference evidence="7" key="1">
    <citation type="submission" date="2020-05" db="EMBL/GenBank/DDBJ databases">
        <authorList>
            <person name="Chiriac C."/>
            <person name="Salcher M."/>
            <person name="Ghai R."/>
            <person name="Kavagutti S V."/>
        </authorList>
    </citation>
    <scope>NUCLEOTIDE SEQUENCE</scope>
</reference>
<accession>A0A6J6GDX7</accession>
<dbReference type="AlphaFoldDB" id="A0A6J6GDX7"/>
<sequence>MVYVSEVKRRRFKISRTFKVVLLAGVVYFFVLPLVPGFRSAVSDLQTIDPNLLVVALGLQGFSLLAYSLLTRAALGEHGERISLMRLFRIQLSTKALGNIVPGGSAASTALGYRMITMCGIAGPDAAFALATAGIGSAVVLNFVLWVGLIISIPTRGVNAAYGSAAIVGVILMAFAAFIIFGLVEGQGRSERLVRSIARRLRFDEHHAAEVLQHLGSRIEDLFRDKALLRRVVGWAALNWTLDALSLWVFLRAFGGTLGFDALIVSFGLANVFSVIPITPGGLGLIEGIYIPTLVGFGITRPIATVGVLSYRVAQYWLPILVGWISYLSLRVGPYSIDRKRKLAPLPRVATAQTQRGLTTVDWVEKFAPRDRTGQFPMPVFDPTDLEFNDDTDGMPKPL</sequence>
<gene>
    <name evidence="7" type="ORF">UFOPK1808_00660</name>
    <name evidence="8" type="ORF">UFOPK1889_00488</name>
</gene>